<dbReference type="PROSITE" id="PS50053">
    <property type="entry name" value="UBIQUITIN_2"/>
    <property type="match status" value="1"/>
</dbReference>
<accession>A0A2I0W7E7</accession>
<reference evidence="3 4" key="1">
    <citation type="journal article" date="2016" name="Sci. Rep.">
        <title>The Dendrobium catenatum Lindl. genome sequence provides insights into polysaccharide synthase, floral development and adaptive evolution.</title>
        <authorList>
            <person name="Zhang G.Q."/>
            <person name="Xu Q."/>
            <person name="Bian C."/>
            <person name="Tsai W.C."/>
            <person name="Yeh C.M."/>
            <person name="Liu K.W."/>
            <person name="Yoshida K."/>
            <person name="Zhang L.S."/>
            <person name="Chang S.B."/>
            <person name="Chen F."/>
            <person name="Shi Y."/>
            <person name="Su Y.Y."/>
            <person name="Zhang Y.Q."/>
            <person name="Chen L.J."/>
            <person name="Yin Y."/>
            <person name="Lin M."/>
            <person name="Huang H."/>
            <person name="Deng H."/>
            <person name="Wang Z.W."/>
            <person name="Zhu S.L."/>
            <person name="Zhao X."/>
            <person name="Deng C."/>
            <person name="Niu S.C."/>
            <person name="Huang J."/>
            <person name="Wang M."/>
            <person name="Liu G.H."/>
            <person name="Yang H.J."/>
            <person name="Xiao X.J."/>
            <person name="Hsiao Y.Y."/>
            <person name="Wu W.L."/>
            <person name="Chen Y.Y."/>
            <person name="Mitsuda N."/>
            <person name="Ohme-Takagi M."/>
            <person name="Luo Y.B."/>
            <person name="Van de Peer Y."/>
            <person name="Liu Z.J."/>
        </authorList>
    </citation>
    <scope>NUCLEOTIDE SEQUENCE [LARGE SCALE GENOMIC DNA]</scope>
    <source>
        <tissue evidence="3">The whole plant</tissue>
    </source>
</reference>
<gene>
    <name evidence="3" type="primary">SUMO1</name>
    <name evidence="3" type="ORF">MA16_Dca004425</name>
</gene>
<organism evidence="3 4">
    <name type="scientific">Dendrobium catenatum</name>
    <dbReference type="NCBI Taxonomy" id="906689"/>
    <lineage>
        <taxon>Eukaryota</taxon>
        <taxon>Viridiplantae</taxon>
        <taxon>Streptophyta</taxon>
        <taxon>Embryophyta</taxon>
        <taxon>Tracheophyta</taxon>
        <taxon>Spermatophyta</taxon>
        <taxon>Magnoliopsida</taxon>
        <taxon>Liliopsida</taxon>
        <taxon>Asparagales</taxon>
        <taxon>Orchidaceae</taxon>
        <taxon>Epidendroideae</taxon>
        <taxon>Malaxideae</taxon>
        <taxon>Dendrobiinae</taxon>
        <taxon>Dendrobium</taxon>
    </lineage>
</organism>
<dbReference type="CDD" id="cd16116">
    <property type="entry name" value="Ubl_Smt3_like"/>
    <property type="match status" value="1"/>
</dbReference>
<evidence type="ECO:0000313" key="4">
    <source>
        <dbReference type="Proteomes" id="UP000233837"/>
    </source>
</evidence>
<dbReference type="AlphaFoldDB" id="A0A2I0W7E7"/>
<feature type="domain" description="Ubiquitin-like" evidence="2">
    <location>
        <begin position="30"/>
        <end position="105"/>
    </location>
</feature>
<comment type="subcellular location">
    <subcellularLocation>
        <location evidence="1">Nucleus</location>
    </subcellularLocation>
</comment>
<dbReference type="SMART" id="SM00213">
    <property type="entry name" value="UBQ"/>
    <property type="match status" value="1"/>
</dbReference>
<sequence length="111" mass="12604">MASTSRNKGKKLVTKGTPKRLETIVEEPHINLKVKGQHGNEQTFTIKRTTNLKRLMDAYCNRQSENVNAIVFLYDGRRLRGEETPESLKMEDGDEIDAMLHQTGGNLINYA</sequence>
<proteinExistence type="inferred from homology"/>
<keyword evidence="4" id="KW-1185">Reference proteome</keyword>
<dbReference type="Pfam" id="PF11976">
    <property type="entry name" value="Rad60-SLD"/>
    <property type="match status" value="1"/>
</dbReference>
<dbReference type="InterPro" id="IPR022617">
    <property type="entry name" value="Rad60/SUMO-like_dom"/>
</dbReference>
<dbReference type="InterPro" id="IPR029071">
    <property type="entry name" value="Ubiquitin-like_domsf"/>
</dbReference>
<dbReference type="Gene3D" id="3.10.20.90">
    <property type="entry name" value="Phosphatidylinositol 3-kinase Catalytic Subunit, Chain A, domain 1"/>
    <property type="match status" value="1"/>
</dbReference>
<protein>
    <recommendedName>
        <fullName evidence="1">Small ubiquitin-related modifier</fullName>
        <shortName evidence="1">SUMO</shortName>
    </recommendedName>
</protein>
<dbReference type="GO" id="GO:0005634">
    <property type="term" value="C:nucleus"/>
    <property type="evidence" value="ECO:0007669"/>
    <property type="project" value="UniProtKB-SubCell"/>
</dbReference>
<evidence type="ECO:0000313" key="3">
    <source>
        <dbReference type="EMBL" id="PKU71583.1"/>
    </source>
</evidence>
<dbReference type="SUPFAM" id="SSF54236">
    <property type="entry name" value="Ubiquitin-like"/>
    <property type="match status" value="1"/>
</dbReference>
<keyword evidence="1" id="KW-0833">Ubl conjugation pathway</keyword>
<dbReference type="PANTHER" id="PTHR10562">
    <property type="entry name" value="SMALL UBIQUITIN-RELATED MODIFIER"/>
    <property type="match status" value="1"/>
</dbReference>
<dbReference type="Proteomes" id="UP000233837">
    <property type="component" value="Unassembled WGS sequence"/>
</dbReference>
<evidence type="ECO:0000259" key="2">
    <source>
        <dbReference type="PROSITE" id="PS50053"/>
    </source>
</evidence>
<name>A0A2I0W7E7_9ASPA</name>
<comment type="similarity">
    <text evidence="1">Belongs to the ubiquitin family. SUMO subfamily.</text>
</comment>
<dbReference type="STRING" id="906689.A0A2I0W7E7"/>
<dbReference type="InterPro" id="IPR000626">
    <property type="entry name" value="Ubiquitin-like_dom"/>
</dbReference>
<evidence type="ECO:0000256" key="1">
    <source>
        <dbReference type="RuleBase" id="RU361190"/>
    </source>
</evidence>
<keyword evidence="1" id="KW-0539">Nucleus</keyword>
<dbReference type="EMBL" id="KZ502877">
    <property type="protein sequence ID" value="PKU71583.1"/>
    <property type="molecule type" value="Genomic_DNA"/>
</dbReference>
<reference evidence="3 4" key="2">
    <citation type="journal article" date="2017" name="Nature">
        <title>The Apostasia genome and the evolution of orchids.</title>
        <authorList>
            <person name="Zhang G.Q."/>
            <person name="Liu K.W."/>
            <person name="Li Z."/>
            <person name="Lohaus R."/>
            <person name="Hsiao Y.Y."/>
            <person name="Niu S.C."/>
            <person name="Wang J.Y."/>
            <person name="Lin Y.C."/>
            <person name="Xu Q."/>
            <person name="Chen L.J."/>
            <person name="Yoshida K."/>
            <person name="Fujiwara S."/>
            <person name="Wang Z.W."/>
            <person name="Zhang Y.Q."/>
            <person name="Mitsuda N."/>
            <person name="Wang M."/>
            <person name="Liu G.H."/>
            <person name="Pecoraro L."/>
            <person name="Huang H.X."/>
            <person name="Xiao X.J."/>
            <person name="Lin M."/>
            <person name="Wu X.Y."/>
            <person name="Wu W.L."/>
            <person name="Chen Y.Y."/>
            <person name="Chang S.B."/>
            <person name="Sakamoto S."/>
            <person name="Ohme-Takagi M."/>
            <person name="Yagi M."/>
            <person name="Zeng S.J."/>
            <person name="Shen C.Y."/>
            <person name="Yeh C.M."/>
            <person name="Luo Y.B."/>
            <person name="Tsai W.C."/>
            <person name="Van de Peer Y."/>
            <person name="Liu Z.J."/>
        </authorList>
    </citation>
    <scope>NUCLEOTIDE SEQUENCE [LARGE SCALE GENOMIC DNA]</scope>
    <source>
        <tissue evidence="3">The whole plant</tissue>
    </source>
</reference>
<dbReference type="FunFam" id="3.10.20.90:FF:000208">
    <property type="entry name" value="Small ubiquitin-related modifier"/>
    <property type="match status" value="1"/>
</dbReference>